<sequence>MNNVCTPHSSSFFLFSLPITPHFSPLKPQFFHFFLYHFFPYLAFFHFFLISHLLFFYLIFILSLSSSSAFSSSFPPTLFLKNSFFSSSCPPSPHLFSSCPSTLILKNSSFSSYSSFLLFHILSPLWQNLLSKSLLMLLVVLFFHSTSFCQLSSLLCIYQTLPSLSSPPPFPGFCFLYTLFHLPSPYPICVLYSVFLFIKEKYSKKYSKIASKIDK</sequence>
<feature type="transmembrane region" description="Helical" evidence="1">
    <location>
        <begin position="134"/>
        <end position="155"/>
    </location>
</feature>
<keyword evidence="1" id="KW-0472">Membrane</keyword>
<protein>
    <submittedName>
        <fullName evidence="2">Uncharacterized protein</fullName>
    </submittedName>
</protein>
<organism evidence="2">
    <name type="scientific">Cacopsylla melanoneura</name>
    <dbReference type="NCBI Taxonomy" id="428564"/>
    <lineage>
        <taxon>Eukaryota</taxon>
        <taxon>Metazoa</taxon>
        <taxon>Ecdysozoa</taxon>
        <taxon>Arthropoda</taxon>
        <taxon>Hexapoda</taxon>
        <taxon>Insecta</taxon>
        <taxon>Pterygota</taxon>
        <taxon>Neoptera</taxon>
        <taxon>Paraneoptera</taxon>
        <taxon>Hemiptera</taxon>
        <taxon>Sternorrhyncha</taxon>
        <taxon>Psylloidea</taxon>
        <taxon>Psyllidae</taxon>
        <taxon>Psyllinae</taxon>
        <taxon>Cacopsylla</taxon>
    </lineage>
</organism>
<dbReference type="AlphaFoldDB" id="A0A8D8ZC49"/>
<keyword evidence="1" id="KW-0812">Transmembrane</keyword>
<dbReference type="EMBL" id="HBUF01472149">
    <property type="protein sequence ID" value="CAG6744647.1"/>
    <property type="molecule type" value="Transcribed_RNA"/>
</dbReference>
<accession>A0A8D8ZC49</accession>
<proteinExistence type="predicted"/>
<reference evidence="2" key="1">
    <citation type="submission" date="2021-05" db="EMBL/GenBank/DDBJ databases">
        <authorList>
            <person name="Alioto T."/>
            <person name="Alioto T."/>
            <person name="Gomez Garrido J."/>
        </authorList>
    </citation>
    <scope>NUCLEOTIDE SEQUENCE</scope>
</reference>
<evidence type="ECO:0000256" key="1">
    <source>
        <dbReference type="SAM" id="Phobius"/>
    </source>
</evidence>
<name>A0A8D8ZC49_9HEMI</name>
<feature type="transmembrane region" description="Helical" evidence="1">
    <location>
        <begin position="175"/>
        <end position="198"/>
    </location>
</feature>
<evidence type="ECO:0000313" key="2">
    <source>
        <dbReference type="EMBL" id="CAG6744647.1"/>
    </source>
</evidence>
<keyword evidence="1" id="KW-1133">Transmembrane helix</keyword>